<evidence type="ECO:0000256" key="2">
    <source>
        <dbReference type="ARBA" id="ARBA00006058"/>
    </source>
</evidence>
<evidence type="ECO:0000256" key="6">
    <source>
        <dbReference type="ARBA" id="ARBA00023180"/>
    </source>
</evidence>
<evidence type="ECO:0000313" key="10">
    <source>
        <dbReference type="Proteomes" id="UP001151699"/>
    </source>
</evidence>
<sequence>MGPVYVISNYIISLFMGKEPIPDGYIVITDSTYKVELGPKAKENDWSDLLRQYWLLLMVVCICALIIVLMPIIGFCFCCCRCAGACGGRSQPFDKKHDTCRRVFLGLLLILAGTGLIFGVVVAFVTNFYLQHGVNHLLVTNYDELSTNLGYMLSETSDVVINQLEVTSNATSLIQVTNFAESLDEIRIDLDRMRTITNGLRLNASQLSDGLRGVKRELLQSLTRCGATEDKCKRVMRDYEIGTLDINGIDYNQIPELSGIIEDVNTILKDNTVEKIREGMTAFDNIRRDLNSSIANNIPIVTDALSEAGSGIRGASSDINHHLERISDAVGDYSQQYLNDADMYIEEYYKYVYYGGIALSSVLLFVLSSVVLGLLCGICGKRPDGYGDDCCNKGAGSRFLMIGVSVIFLTISILTAIALVYFLAGMILRRGVCVSLQNPANDQVFSYIDKLIDLNDVLYYEQRRSNAKKRSLEPFRISQVIESCHANKSMFEVLQMGNFVEIKKIENLLDEYGIGEKLEELTAKINIDRTINILPPDTENGITRLRDSELKTFEAYKFFDNLNEKITRYNLNDLAKKLREVAAEIPATLSDVRTSLRNQALHLATYQDNLVDPMTTQTLEMMQLTKKLNETLLFNSTSFESGLDQILLEIQGAQAFIDKEATDFARGVASDLLEGFVREINTYVTIVLQGIQKDLGRCYPLSNVYKSMLVAGCNRVVDPFNGFWLGVAWCTLLFLPTIIIAVKLSTLYQKSDPYPGPLVESEYLYDAYSERDNIPLANGMKNKRRKKEPRRRSSRDRRGDYYEDSGSHSPHGPREGPRDARYNDMAPNENSNARSTFDYSQFDNESPINSGLIYPTLPRVPSSTALRQGNANQTNHPKKTDLSSDNAPTIPRVPSISQLRHMDEKPRHWDGGPPRYQNAPMAPTASEYERPPPYYFPGAPSEPE</sequence>
<evidence type="ECO:0000313" key="9">
    <source>
        <dbReference type="EMBL" id="KAJ6641812.1"/>
    </source>
</evidence>
<feature type="compositionally biased region" description="Pro residues" evidence="7">
    <location>
        <begin position="931"/>
        <end position="944"/>
    </location>
</feature>
<comment type="caution">
    <text evidence="9">The sequence shown here is derived from an EMBL/GenBank/DDBJ whole genome shotgun (WGS) entry which is preliminary data.</text>
</comment>
<dbReference type="Pfam" id="PF05478">
    <property type="entry name" value="Prominin"/>
    <property type="match status" value="1"/>
</dbReference>
<feature type="compositionally biased region" description="Basic and acidic residues" evidence="7">
    <location>
        <begin position="812"/>
        <end position="822"/>
    </location>
</feature>
<evidence type="ECO:0000256" key="1">
    <source>
        <dbReference type="ARBA" id="ARBA00004141"/>
    </source>
</evidence>
<evidence type="ECO:0000256" key="4">
    <source>
        <dbReference type="ARBA" id="ARBA00022989"/>
    </source>
</evidence>
<reference evidence="9" key="1">
    <citation type="submission" date="2022-07" db="EMBL/GenBank/DDBJ databases">
        <authorList>
            <person name="Trinca V."/>
            <person name="Uliana J.V.C."/>
            <person name="Torres T.T."/>
            <person name="Ward R.J."/>
            <person name="Monesi N."/>
        </authorList>
    </citation>
    <scope>NUCLEOTIDE SEQUENCE</scope>
    <source>
        <strain evidence="9">HSMRA1968</strain>
        <tissue evidence="9">Whole embryos</tissue>
    </source>
</reference>
<accession>A0A9Q0N1A3</accession>
<comment type="subcellular location">
    <subcellularLocation>
        <location evidence="1">Membrane</location>
        <topology evidence="1">Multi-pass membrane protein</topology>
    </subcellularLocation>
</comment>
<feature type="compositionally biased region" description="Basic and acidic residues" evidence="7">
    <location>
        <begin position="900"/>
        <end position="910"/>
    </location>
</feature>
<evidence type="ECO:0000256" key="3">
    <source>
        <dbReference type="ARBA" id="ARBA00022692"/>
    </source>
</evidence>
<keyword evidence="3 8" id="KW-0812">Transmembrane</keyword>
<keyword evidence="6" id="KW-0325">Glycoprotein</keyword>
<dbReference type="InterPro" id="IPR008795">
    <property type="entry name" value="Prominin"/>
</dbReference>
<evidence type="ECO:0000256" key="5">
    <source>
        <dbReference type="ARBA" id="ARBA00023136"/>
    </source>
</evidence>
<feature type="compositionally biased region" description="Polar residues" evidence="7">
    <location>
        <begin position="828"/>
        <end position="849"/>
    </location>
</feature>
<feature type="transmembrane region" description="Helical" evidence="8">
    <location>
        <begin position="399"/>
        <end position="424"/>
    </location>
</feature>
<dbReference type="EMBL" id="WJQU01000002">
    <property type="protein sequence ID" value="KAJ6641812.1"/>
    <property type="molecule type" value="Genomic_DNA"/>
</dbReference>
<keyword evidence="10" id="KW-1185">Reference proteome</keyword>
<dbReference type="AlphaFoldDB" id="A0A9Q0N1A3"/>
<feature type="non-terminal residue" evidence="9">
    <location>
        <position position="1"/>
    </location>
</feature>
<evidence type="ECO:0000256" key="7">
    <source>
        <dbReference type="SAM" id="MobiDB-lite"/>
    </source>
</evidence>
<keyword evidence="5 8" id="KW-0472">Membrane</keyword>
<feature type="transmembrane region" description="Helical" evidence="8">
    <location>
        <begin position="351"/>
        <end position="378"/>
    </location>
</feature>
<evidence type="ECO:0000256" key="8">
    <source>
        <dbReference type="SAM" id="Phobius"/>
    </source>
</evidence>
<gene>
    <name evidence="9" type="ORF">Bhyg_06755</name>
</gene>
<dbReference type="GO" id="GO:0016020">
    <property type="term" value="C:membrane"/>
    <property type="evidence" value="ECO:0007669"/>
    <property type="project" value="UniProtKB-SubCell"/>
</dbReference>
<dbReference type="OrthoDB" id="6229420at2759"/>
<organism evidence="9 10">
    <name type="scientific">Pseudolycoriella hygida</name>
    <dbReference type="NCBI Taxonomy" id="35572"/>
    <lineage>
        <taxon>Eukaryota</taxon>
        <taxon>Metazoa</taxon>
        <taxon>Ecdysozoa</taxon>
        <taxon>Arthropoda</taxon>
        <taxon>Hexapoda</taxon>
        <taxon>Insecta</taxon>
        <taxon>Pterygota</taxon>
        <taxon>Neoptera</taxon>
        <taxon>Endopterygota</taxon>
        <taxon>Diptera</taxon>
        <taxon>Nematocera</taxon>
        <taxon>Sciaroidea</taxon>
        <taxon>Sciaridae</taxon>
        <taxon>Pseudolycoriella</taxon>
    </lineage>
</organism>
<feature type="compositionally biased region" description="Polar residues" evidence="7">
    <location>
        <begin position="861"/>
        <end position="875"/>
    </location>
</feature>
<dbReference type="Proteomes" id="UP001151699">
    <property type="component" value="Chromosome B"/>
</dbReference>
<dbReference type="PANTHER" id="PTHR22730:SF1">
    <property type="entry name" value="PROMININ-LIKE PROTEIN"/>
    <property type="match status" value="1"/>
</dbReference>
<protein>
    <submittedName>
        <fullName evidence="9">Prominin-like protein</fullName>
    </submittedName>
</protein>
<comment type="similarity">
    <text evidence="2">Belongs to the prominin family.</text>
</comment>
<proteinExistence type="inferred from homology"/>
<keyword evidence="4 8" id="KW-1133">Transmembrane helix</keyword>
<feature type="transmembrane region" description="Helical" evidence="8">
    <location>
        <begin position="104"/>
        <end position="130"/>
    </location>
</feature>
<feature type="transmembrane region" description="Helical" evidence="8">
    <location>
        <begin position="53"/>
        <end position="83"/>
    </location>
</feature>
<feature type="region of interest" description="Disordered" evidence="7">
    <location>
        <begin position="775"/>
        <end position="944"/>
    </location>
</feature>
<name>A0A9Q0N1A3_9DIPT</name>
<feature type="compositionally biased region" description="Basic residues" evidence="7">
    <location>
        <begin position="781"/>
        <end position="795"/>
    </location>
</feature>
<dbReference type="PANTHER" id="PTHR22730">
    <property type="entry name" value="PROMININ PROM PROTEIN"/>
    <property type="match status" value="1"/>
</dbReference>